<accession>A0AAV4AB91</accession>
<reference evidence="2 3" key="1">
    <citation type="journal article" date="2021" name="Elife">
        <title>Chloroplast acquisition without the gene transfer in kleptoplastic sea slugs, Plakobranchus ocellatus.</title>
        <authorList>
            <person name="Maeda T."/>
            <person name="Takahashi S."/>
            <person name="Yoshida T."/>
            <person name="Shimamura S."/>
            <person name="Takaki Y."/>
            <person name="Nagai Y."/>
            <person name="Toyoda A."/>
            <person name="Suzuki Y."/>
            <person name="Arimoto A."/>
            <person name="Ishii H."/>
            <person name="Satoh N."/>
            <person name="Nishiyama T."/>
            <person name="Hasebe M."/>
            <person name="Maruyama T."/>
            <person name="Minagawa J."/>
            <person name="Obokata J."/>
            <person name="Shigenobu S."/>
        </authorList>
    </citation>
    <scope>NUCLEOTIDE SEQUENCE [LARGE SCALE GENOMIC DNA]</scope>
</reference>
<name>A0AAV4AB91_9GAST</name>
<evidence type="ECO:0000313" key="2">
    <source>
        <dbReference type="EMBL" id="GFO04023.1"/>
    </source>
</evidence>
<gene>
    <name evidence="2" type="ORF">PoB_003052800</name>
</gene>
<sequence>MDDYPVEGLLFSKDLGDKIKAMGDANRITKSLSMDSEPRRKRAFLFLGQSHPLTQENTAVRPELAQHSSGQVNPRPWGDGDAATTTTATMGEHSLGESTEQEWPRKKIVKNVSTRHFSEKWDSLTKDPFIRQTIRGYVINFMQEPEQKCLPRELKFNLRKKQKQWRK</sequence>
<comment type="caution">
    <text evidence="2">The sequence shown here is derived from an EMBL/GenBank/DDBJ whole genome shotgun (WGS) entry which is preliminary data.</text>
</comment>
<feature type="region of interest" description="Disordered" evidence="1">
    <location>
        <begin position="63"/>
        <end position="86"/>
    </location>
</feature>
<proteinExistence type="predicted"/>
<dbReference type="EMBL" id="BLXT01003734">
    <property type="protein sequence ID" value="GFO04023.1"/>
    <property type="molecule type" value="Genomic_DNA"/>
</dbReference>
<dbReference type="Proteomes" id="UP000735302">
    <property type="component" value="Unassembled WGS sequence"/>
</dbReference>
<evidence type="ECO:0000256" key="1">
    <source>
        <dbReference type="SAM" id="MobiDB-lite"/>
    </source>
</evidence>
<dbReference type="AlphaFoldDB" id="A0AAV4AB91"/>
<organism evidence="2 3">
    <name type="scientific">Plakobranchus ocellatus</name>
    <dbReference type="NCBI Taxonomy" id="259542"/>
    <lineage>
        <taxon>Eukaryota</taxon>
        <taxon>Metazoa</taxon>
        <taxon>Spiralia</taxon>
        <taxon>Lophotrochozoa</taxon>
        <taxon>Mollusca</taxon>
        <taxon>Gastropoda</taxon>
        <taxon>Heterobranchia</taxon>
        <taxon>Euthyneura</taxon>
        <taxon>Panpulmonata</taxon>
        <taxon>Sacoglossa</taxon>
        <taxon>Placobranchoidea</taxon>
        <taxon>Plakobranchidae</taxon>
        <taxon>Plakobranchus</taxon>
    </lineage>
</organism>
<keyword evidence="3" id="KW-1185">Reference proteome</keyword>
<protein>
    <submittedName>
        <fullName evidence="2">Uncharacterized protein</fullName>
    </submittedName>
</protein>
<evidence type="ECO:0000313" key="3">
    <source>
        <dbReference type="Proteomes" id="UP000735302"/>
    </source>
</evidence>